<keyword evidence="3" id="KW-1185">Reference proteome</keyword>
<dbReference type="Proteomes" id="UP000283634">
    <property type="component" value="Unassembled WGS sequence"/>
</dbReference>
<feature type="compositionally biased region" description="Basic and acidic residues" evidence="1">
    <location>
        <begin position="375"/>
        <end position="389"/>
    </location>
</feature>
<feature type="compositionally biased region" description="Polar residues" evidence="1">
    <location>
        <begin position="347"/>
        <end position="362"/>
    </location>
</feature>
<name>A0A3R7K670_TRYRA</name>
<feature type="region of interest" description="Disordered" evidence="1">
    <location>
        <begin position="342"/>
        <end position="423"/>
    </location>
</feature>
<dbReference type="OrthoDB" id="246956at2759"/>
<evidence type="ECO:0000313" key="2">
    <source>
        <dbReference type="EMBL" id="RNF02387.1"/>
    </source>
</evidence>
<proteinExistence type="predicted"/>
<dbReference type="GeneID" id="40330352"/>
<evidence type="ECO:0000313" key="3">
    <source>
        <dbReference type="Proteomes" id="UP000283634"/>
    </source>
</evidence>
<dbReference type="VEuPathDB" id="TriTrypDB:TRSC58_02870"/>
<dbReference type="EMBL" id="MKGL01000233">
    <property type="protein sequence ID" value="RNF02387.1"/>
    <property type="molecule type" value="Genomic_DNA"/>
</dbReference>
<feature type="compositionally biased region" description="Polar residues" evidence="1">
    <location>
        <begin position="414"/>
        <end position="423"/>
    </location>
</feature>
<accession>A0A3R7K670</accession>
<evidence type="ECO:0000256" key="1">
    <source>
        <dbReference type="SAM" id="MobiDB-lite"/>
    </source>
</evidence>
<organism evidence="2 3">
    <name type="scientific">Trypanosoma rangeli</name>
    <dbReference type="NCBI Taxonomy" id="5698"/>
    <lineage>
        <taxon>Eukaryota</taxon>
        <taxon>Discoba</taxon>
        <taxon>Euglenozoa</taxon>
        <taxon>Kinetoplastea</taxon>
        <taxon>Metakinetoplastina</taxon>
        <taxon>Trypanosomatida</taxon>
        <taxon>Trypanosomatidae</taxon>
        <taxon>Trypanosoma</taxon>
        <taxon>Herpetosoma</taxon>
    </lineage>
</organism>
<dbReference type="RefSeq" id="XP_029236882.1">
    <property type="nucleotide sequence ID" value="XM_029383264.1"/>
</dbReference>
<dbReference type="AlphaFoldDB" id="A0A3R7K670"/>
<reference evidence="2 3" key="1">
    <citation type="journal article" date="2018" name="BMC Genomics">
        <title>Genomic comparison of Trypanosoma conorhini and Trypanosoma rangeli to Trypanosoma cruzi strains of high and low virulence.</title>
        <authorList>
            <person name="Bradwell K.R."/>
            <person name="Koparde V.N."/>
            <person name="Matveyev A.V."/>
            <person name="Serrano M.G."/>
            <person name="Alves J.M."/>
            <person name="Parikh H."/>
            <person name="Huang B."/>
            <person name="Lee V."/>
            <person name="Espinosa-Alvarez O."/>
            <person name="Ortiz P.A."/>
            <person name="Costa-Martins A.G."/>
            <person name="Teixeira M.M."/>
            <person name="Buck G.A."/>
        </authorList>
    </citation>
    <scope>NUCLEOTIDE SEQUENCE [LARGE SCALE GENOMIC DNA]</scope>
    <source>
        <strain evidence="2 3">AM80</strain>
    </source>
</reference>
<gene>
    <name evidence="2" type="ORF">TraAM80_06419</name>
</gene>
<protein>
    <submittedName>
        <fullName evidence="2">Uncharacterized protein</fullName>
    </submittedName>
</protein>
<sequence length="423" mass="46752">MTYVQSADRFDWCAGFSTMLESGTEKRLRDLWQRLLCSVCSEEALAEASRGPRVGWNPYRPARGEHLLKGILNSEVYEWRSAVHVNSLCVVGSALLVEASTSPVNPVHDINPFHIEANNSGTVINGLSSEGTAAQCSGRTGPPYDNDSITMDITCNENNKENALCTTATQDAVDDIFEVLWGTVAVPWIMERYASEHQLRREKEETEVHDRSKATLSYYGADHGNRFSAKPTRKNDLVPNRRRPKTGPAIRRGGTLGRTGPALPLEKKVPARLLHAVDASQEEFVDTVKEEENPVVVVKQGVHFPHELGCSPNQRRVSCFRPTAMNSSGAPEAERRRLLLLGKPATQRPSRQCNRKPSSSALQPRGSPSPGLRFALRDQQDRVGGKNTDKYFGSLRVSPGGRGRKLAPLPPKSNLRSPTNLRQ</sequence>
<comment type="caution">
    <text evidence="2">The sequence shown here is derived from an EMBL/GenBank/DDBJ whole genome shotgun (WGS) entry which is preliminary data.</text>
</comment>
<dbReference type="OMA" id="NSEVYEW"/>
<feature type="region of interest" description="Disordered" evidence="1">
    <location>
        <begin position="221"/>
        <end position="263"/>
    </location>
</feature>